<comment type="subcellular location">
    <subcellularLocation>
        <location evidence="2 10">Cell inner membrane</location>
        <topology evidence="2 10">Single-pass type II membrane protein</topology>
        <orientation evidence="2 10">Periplasmic side</orientation>
    </subcellularLocation>
</comment>
<sequence length="201" mass="22041">MSEEIKTPNGPGRRNAAVALVCLSVFVGMVGLSYAAVPLYRLFCQVTGYGGTTQRAEQFSDTILDKTITVRFDANTNSLPWDFEPMQRQVTLKIGETVQIAYLAKNLARTATSGTATFNVSPPLAGAYFNKVECFCFTEQKLEPGQSYEMPVLFFVDPAIVDVPELKNLTAITLSYTFYPLNQSTAEAPKNDEAKNQKLGG</sequence>
<feature type="topological domain" description="Periplasmic" evidence="10">
    <location>
        <begin position="37"/>
        <end position="201"/>
    </location>
</feature>
<dbReference type="Proteomes" id="UP001342418">
    <property type="component" value="Chromosome"/>
</dbReference>
<feature type="topological domain" description="Cytoplasmic" evidence="10">
    <location>
        <begin position="1"/>
        <end position="13"/>
    </location>
</feature>
<keyword evidence="8 10" id="KW-0186">Copper</keyword>
<evidence type="ECO:0000313" key="12">
    <source>
        <dbReference type="Proteomes" id="UP001342418"/>
    </source>
</evidence>
<organism evidence="11 12">
    <name type="scientific">Nitratireductor thuwali</name>
    <dbReference type="NCBI Taxonomy" id="2267699"/>
    <lineage>
        <taxon>Bacteria</taxon>
        <taxon>Pseudomonadati</taxon>
        <taxon>Pseudomonadota</taxon>
        <taxon>Alphaproteobacteria</taxon>
        <taxon>Hyphomicrobiales</taxon>
        <taxon>Phyllobacteriaceae</taxon>
        <taxon>Nitratireductor</taxon>
    </lineage>
</organism>
<evidence type="ECO:0000313" key="11">
    <source>
        <dbReference type="EMBL" id="UUP18789.1"/>
    </source>
</evidence>
<dbReference type="EMBL" id="CP030941">
    <property type="protein sequence ID" value="UUP18789.1"/>
    <property type="molecule type" value="Genomic_DNA"/>
</dbReference>
<dbReference type="NCBIfam" id="NF003465">
    <property type="entry name" value="PRK05089.1"/>
    <property type="match status" value="1"/>
</dbReference>
<keyword evidence="10" id="KW-1003">Cell membrane</keyword>
<dbReference type="InterPro" id="IPR007533">
    <property type="entry name" value="Cyt_c_oxidase_assmbl_CtaG"/>
</dbReference>
<dbReference type="PANTHER" id="PTHR21320">
    <property type="entry name" value="CYTOCHROME C OXIDASE ASSEMBLY PROTEIN COX11-RELATED"/>
    <property type="match status" value="1"/>
</dbReference>
<evidence type="ECO:0000256" key="7">
    <source>
        <dbReference type="ARBA" id="ARBA00022989"/>
    </source>
</evidence>
<dbReference type="PIRSF" id="PIRSF005413">
    <property type="entry name" value="COX11"/>
    <property type="match status" value="1"/>
</dbReference>
<name>A0ABY5MNA6_9HYPH</name>
<dbReference type="Pfam" id="PF04442">
    <property type="entry name" value="CtaG_Cox11"/>
    <property type="match status" value="1"/>
</dbReference>
<keyword evidence="9 10" id="KW-0472">Membrane</keyword>
<evidence type="ECO:0000256" key="10">
    <source>
        <dbReference type="HAMAP-Rule" id="MF_00155"/>
    </source>
</evidence>
<proteinExistence type="inferred from homology"/>
<dbReference type="PANTHER" id="PTHR21320:SF3">
    <property type="entry name" value="CYTOCHROME C OXIDASE ASSEMBLY PROTEIN COX11, MITOCHONDRIAL-RELATED"/>
    <property type="match status" value="1"/>
</dbReference>
<dbReference type="HAMAP" id="MF_00155">
    <property type="entry name" value="CtaG"/>
    <property type="match status" value="1"/>
</dbReference>
<keyword evidence="6 10" id="KW-0735">Signal-anchor</keyword>
<keyword evidence="12" id="KW-1185">Reference proteome</keyword>
<accession>A0ABY5MNA6</accession>
<keyword evidence="7 10" id="KW-1133">Transmembrane helix</keyword>
<dbReference type="Gene3D" id="2.60.370.10">
    <property type="entry name" value="Ctag/Cox11"/>
    <property type="match status" value="1"/>
</dbReference>
<comment type="function">
    <text evidence="1 10">Exerts its effect at some terminal stage of cytochrome c oxidase synthesis, probably by being involved in the insertion of the copper B into subunit I.</text>
</comment>
<protein>
    <recommendedName>
        <fullName evidence="4 10">Cytochrome c oxidase assembly protein CtaG</fullName>
    </recommendedName>
</protein>
<keyword evidence="5 10" id="KW-0812">Transmembrane</keyword>
<dbReference type="SUPFAM" id="SSF110111">
    <property type="entry name" value="Ctag/Cox11"/>
    <property type="match status" value="1"/>
</dbReference>
<comment type="similarity">
    <text evidence="3 10">Belongs to the COX11/CtaG family.</text>
</comment>
<evidence type="ECO:0000256" key="3">
    <source>
        <dbReference type="ARBA" id="ARBA00009620"/>
    </source>
</evidence>
<reference evidence="11 12" key="1">
    <citation type="submission" date="2018-07" db="EMBL/GenBank/DDBJ databases">
        <title>Genome sequence of Nitratireductor thuwali#1536.</title>
        <authorList>
            <person name="Michoud G."/>
            <person name="Merlino G."/>
            <person name="Sefrji F.O."/>
            <person name="Daffonchio D."/>
        </authorList>
    </citation>
    <scope>NUCLEOTIDE SEQUENCE [LARGE SCALE GENOMIC DNA]</scope>
    <source>
        <strain evidence="12">Nit1536</strain>
    </source>
</reference>
<evidence type="ECO:0000256" key="8">
    <source>
        <dbReference type="ARBA" id="ARBA00023008"/>
    </source>
</evidence>
<gene>
    <name evidence="10 11" type="primary">ctaG</name>
    <name evidence="11" type="ORF">NTH_03273</name>
</gene>
<evidence type="ECO:0000256" key="4">
    <source>
        <dbReference type="ARBA" id="ARBA00015384"/>
    </source>
</evidence>
<evidence type="ECO:0000256" key="9">
    <source>
        <dbReference type="ARBA" id="ARBA00023136"/>
    </source>
</evidence>
<keyword evidence="10" id="KW-0997">Cell inner membrane</keyword>
<evidence type="ECO:0000256" key="1">
    <source>
        <dbReference type="ARBA" id="ARBA00004007"/>
    </source>
</evidence>
<dbReference type="RefSeq" id="WP_338530992.1">
    <property type="nucleotide sequence ID" value="NZ_CP030941.1"/>
</dbReference>
<evidence type="ECO:0000256" key="2">
    <source>
        <dbReference type="ARBA" id="ARBA00004382"/>
    </source>
</evidence>
<evidence type="ECO:0000256" key="6">
    <source>
        <dbReference type="ARBA" id="ARBA00022968"/>
    </source>
</evidence>
<evidence type="ECO:0000256" key="5">
    <source>
        <dbReference type="ARBA" id="ARBA00022692"/>
    </source>
</evidence>
<dbReference type="InterPro" id="IPR023471">
    <property type="entry name" value="CtaG/Cox11_dom_sf"/>
</dbReference>